<feature type="compositionally biased region" description="Basic and acidic residues" evidence="1">
    <location>
        <begin position="40"/>
        <end position="50"/>
    </location>
</feature>
<evidence type="ECO:0000256" key="1">
    <source>
        <dbReference type="SAM" id="MobiDB-lite"/>
    </source>
</evidence>
<feature type="region of interest" description="Disordered" evidence="1">
    <location>
        <begin position="1"/>
        <end position="50"/>
    </location>
</feature>
<dbReference type="AlphaFoldDB" id="A0A1M5QY35"/>
<gene>
    <name evidence="2" type="ORF">SAMN02746098_00404</name>
</gene>
<feature type="compositionally biased region" description="Polar residues" evidence="1">
    <location>
        <begin position="20"/>
        <end position="39"/>
    </location>
</feature>
<keyword evidence="3" id="KW-1185">Reference proteome</keyword>
<accession>A0A1M5QY35</accession>
<reference evidence="3" key="1">
    <citation type="submission" date="2016-11" db="EMBL/GenBank/DDBJ databases">
        <authorList>
            <person name="Varghese N."/>
            <person name="Submissions S."/>
        </authorList>
    </citation>
    <scope>NUCLEOTIDE SEQUENCE [LARGE SCALE GENOMIC DNA]</scope>
    <source>
        <strain evidence="3">DSM 15449</strain>
    </source>
</reference>
<protein>
    <submittedName>
        <fullName evidence="2">Uncharacterized protein</fullName>
    </submittedName>
</protein>
<proteinExistence type="predicted"/>
<dbReference type="OrthoDB" id="9994954at2"/>
<evidence type="ECO:0000313" key="3">
    <source>
        <dbReference type="Proteomes" id="UP000183954"/>
    </source>
</evidence>
<sequence>MPNEEFVPDQGEAKVDEGNENGTLTNPLDDSIGLSQQKLRNSEVKELTFS</sequence>
<dbReference type="RefSeq" id="WP_159436889.1">
    <property type="nucleotide sequence ID" value="NZ_FQXJ01000003.1"/>
</dbReference>
<organism evidence="2 3">
    <name type="scientific">Desulfosporosinus lacus DSM 15449</name>
    <dbReference type="NCBI Taxonomy" id="1121420"/>
    <lineage>
        <taxon>Bacteria</taxon>
        <taxon>Bacillati</taxon>
        <taxon>Bacillota</taxon>
        <taxon>Clostridia</taxon>
        <taxon>Eubacteriales</taxon>
        <taxon>Desulfitobacteriaceae</taxon>
        <taxon>Desulfosporosinus</taxon>
    </lineage>
</organism>
<dbReference type="EMBL" id="FQXJ01000003">
    <property type="protein sequence ID" value="SHH19054.1"/>
    <property type="molecule type" value="Genomic_DNA"/>
</dbReference>
<evidence type="ECO:0000313" key="2">
    <source>
        <dbReference type="EMBL" id="SHH19054.1"/>
    </source>
</evidence>
<name>A0A1M5QY35_9FIRM</name>
<dbReference type="Proteomes" id="UP000183954">
    <property type="component" value="Unassembled WGS sequence"/>
</dbReference>